<evidence type="ECO:0000313" key="9">
    <source>
        <dbReference type="Proteomes" id="UP000335636"/>
    </source>
</evidence>
<feature type="region of interest" description="Disordered" evidence="6">
    <location>
        <begin position="111"/>
        <end position="236"/>
    </location>
</feature>
<dbReference type="AlphaFoldDB" id="A0A5E4ATA9"/>
<dbReference type="EMBL" id="CABDUW010000149">
    <property type="protein sequence ID" value="VTJ60435.1"/>
    <property type="molecule type" value="Genomic_DNA"/>
</dbReference>
<keyword evidence="9" id="KW-1185">Reference proteome</keyword>
<keyword evidence="5 7" id="KW-0472">Membrane</keyword>
<evidence type="ECO:0000256" key="7">
    <source>
        <dbReference type="SAM" id="Phobius"/>
    </source>
</evidence>
<evidence type="ECO:0000313" key="8">
    <source>
        <dbReference type="EMBL" id="VTJ60435.1"/>
    </source>
</evidence>
<reference evidence="8" key="1">
    <citation type="submission" date="2019-04" db="EMBL/GenBank/DDBJ databases">
        <authorList>
            <person name="Alioto T."/>
            <person name="Alioto T."/>
        </authorList>
    </citation>
    <scope>NUCLEOTIDE SEQUENCE [LARGE SCALE GENOMIC DNA]</scope>
</reference>
<dbReference type="GO" id="GO:0005886">
    <property type="term" value="C:plasma membrane"/>
    <property type="evidence" value="ECO:0007669"/>
    <property type="project" value="TreeGrafter"/>
</dbReference>
<evidence type="ECO:0000256" key="2">
    <source>
        <dbReference type="ARBA" id="ARBA00006864"/>
    </source>
</evidence>
<feature type="compositionally biased region" description="Basic and acidic residues" evidence="6">
    <location>
        <begin position="201"/>
        <end position="226"/>
    </location>
</feature>
<keyword evidence="4 7" id="KW-1133">Transmembrane helix</keyword>
<keyword evidence="3 7" id="KW-0812">Transmembrane</keyword>
<dbReference type="PANTHER" id="PTHR10671:SF6">
    <property type="entry name" value="EPITHELIAL MEMBRANE PROTEIN 1"/>
    <property type="match status" value="1"/>
</dbReference>
<evidence type="ECO:0000256" key="5">
    <source>
        <dbReference type="ARBA" id="ARBA00023136"/>
    </source>
</evidence>
<dbReference type="PROSITE" id="PS01222">
    <property type="entry name" value="PMP22_2"/>
    <property type="match status" value="1"/>
</dbReference>
<feature type="compositionally biased region" description="Polar residues" evidence="6">
    <location>
        <begin position="177"/>
        <end position="198"/>
    </location>
</feature>
<feature type="transmembrane region" description="Helical" evidence="7">
    <location>
        <begin position="292"/>
        <end position="319"/>
    </location>
</feature>
<organism evidence="8 9">
    <name type="scientific">Marmota monax</name>
    <name type="common">Woodchuck</name>
    <dbReference type="NCBI Taxonomy" id="9995"/>
    <lineage>
        <taxon>Eukaryota</taxon>
        <taxon>Metazoa</taxon>
        <taxon>Chordata</taxon>
        <taxon>Craniata</taxon>
        <taxon>Vertebrata</taxon>
        <taxon>Euteleostomi</taxon>
        <taxon>Mammalia</taxon>
        <taxon>Eutheria</taxon>
        <taxon>Euarchontoglires</taxon>
        <taxon>Glires</taxon>
        <taxon>Rodentia</taxon>
        <taxon>Sciuromorpha</taxon>
        <taxon>Sciuridae</taxon>
        <taxon>Xerinae</taxon>
        <taxon>Marmotini</taxon>
        <taxon>Marmota</taxon>
    </lineage>
</organism>
<dbReference type="Proteomes" id="UP000335636">
    <property type="component" value="Unassembled WGS sequence"/>
</dbReference>
<dbReference type="Gene3D" id="1.20.140.150">
    <property type="match status" value="1"/>
</dbReference>
<accession>A0A5E4ATA9</accession>
<dbReference type="InterPro" id="IPR004032">
    <property type="entry name" value="PMP22_EMP_MP20"/>
</dbReference>
<comment type="subcellular location">
    <subcellularLocation>
        <location evidence="1">Membrane</location>
        <topology evidence="1">Multi-pass membrane protein</topology>
    </subcellularLocation>
</comment>
<proteinExistence type="inferred from homology"/>
<dbReference type="InterPro" id="IPR050579">
    <property type="entry name" value="PMP-22/EMP/MP20-like"/>
</dbReference>
<comment type="similarity">
    <text evidence="2">Belongs to the PMP-22/EMP/MP20 family.</text>
</comment>
<feature type="transmembrane region" description="Helical" evidence="7">
    <location>
        <begin position="353"/>
        <end position="377"/>
    </location>
</feature>
<feature type="compositionally biased region" description="Acidic residues" evidence="6">
    <location>
        <begin position="115"/>
        <end position="129"/>
    </location>
</feature>
<dbReference type="PROSITE" id="PS51257">
    <property type="entry name" value="PROKAR_LIPOPROTEIN"/>
    <property type="match status" value="1"/>
</dbReference>
<evidence type="ECO:0000256" key="4">
    <source>
        <dbReference type="ARBA" id="ARBA00022989"/>
    </source>
</evidence>
<evidence type="ECO:0000256" key="1">
    <source>
        <dbReference type="ARBA" id="ARBA00004141"/>
    </source>
</evidence>
<dbReference type="Pfam" id="PF00822">
    <property type="entry name" value="PMP22_Claudin"/>
    <property type="match status" value="1"/>
</dbReference>
<dbReference type="PROSITE" id="PS01221">
    <property type="entry name" value="PMP22_1"/>
    <property type="match status" value="1"/>
</dbReference>
<evidence type="ECO:0000256" key="6">
    <source>
        <dbReference type="SAM" id="MobiDB-lite"/>
    </source>
</evidence>
<gene>
    <name evidence="8" type="ORF">MONAX_5E020284</name>
</gene>
<sequence>MSVSCGRAKCGERPHVHFQSHGLVTQALSGSCLSEYGNWGGQETQDLASTWFLSTPSLLGSEVHKITAALLHSENKTLGPFIGYIDTSKMYMHTYRREDIYNNYFRDQVLNDGDNYGDDDDDDDDDDDLASPAQLYKPKEGHYGGQDALDLQMEMVSKEEESTGAEQKAPGFPLKNASHTTAPQQLSEASTSGAQLSPTHWWEKRVPNRQKALEGKGNPEHREKKPPITHPSTPVEETYNLGRQSLPSLWSHTSRRADQGCCQLLPLRASASVAGTLKNSLRSQITRKAKMLVLLAGIFVVHIATVIMLFVSTIANVWVVSDDITSSVGLWKNCTGGNCGQELMYSNDDALKAVQAFMILSIIFSVISLLVFVFQLFTMEKGNRFFLSGATMLSLQPDVGMGVVAVPLPSSVLRLTVKSEVVAACPSTLRGGRTKRQPLGLLLVHLAKE</sequence>
<dbReference type="PANTHER" id="PTHR10671">
    <property type="entry name" value="EPITHELIAL MEMBRANE PROTEIN-RELATED"/>
    <property type="match status" value="1"/>
</dbReference>
<evidence type="ECO:0000256" key="3">
    <source>
        <dbReference type="ARBA" id="ARBA00022692"/>
    </source>
</evidence>
<protein>
    <submittedName>
        <fullName evidence="8">Uncharacterized protein</fullName>
    </submittedName>
</protein>
<dbReference type="InterPro" id="IPR004031">
    <property type="entry name" value="PMP22/EMP/MP20/Claudin"/>
</dbReference>
<name>A0A5E4ATA9_MARMO</name>
<comment type="caution">
    <text evidence="8">The sequence shown here is derived from an EMBL/GenBank/DDBJ whole genome shotgun (WGS) entry which is preliminary data.</text>
</comment>